<dbReference type="REBASE" id="29249">
    <property type="entry name" value="Aca51756McrBCP"/>
</dbReference>
<accession>A0A059ZR55</accession>
<dbReference type="Proteomes" id="UP000005522">
    <property type="component" value="Chromosome"/>
</dbReference>
<dbReference type="HOGENOM" id="CLU_048696_1_1_6"/>
<dbReference type="eggNOG" id="COG4268">
    <property type="taxonomic scope" value="Bacteria"/>
</dbReference>
<dbReference type="Pfam" id="PF10117">
    <property type="entry name" value="McrBC"/>
    <property type="match status" value="1"/>
</dbReference>
<evidence type="ECO:0000313" key="1">
    <source>
        <dbReference type="EMBL" id="AIA54043.1"/>
    </source>
</evidence>
<dbReference type="EMBL" id="CP005986">
    <property type="protein sequence ID" value="AIA54043.1"/>
    <property type="molecule type" value="Genomic_DNA"/>
</dbReference>
<dbReference type="RefSeq" id="WP_004869977.1">
    <property type="nucleotide sequence ID" value="NZ_CP005986.1"/>
</dbReference>
<gene>
    <name evidence="1" type="ORF">Acaty_c0151</name>
</gene>
<name>A0A059ZR55_ACICK</name>
<dbReference type="PANTHER" id="PTHR38733:SF1">
    <property type="entry name" value="TYPE IV METHYL-DIRECTED RESTRICTION ENZYME ECOKMCRBC"/>
    <property type="match status" value="1"/>
</dbReference>
<dbReference type="AlphaFoldDB" id="A0A059ZR55"/>
<dbReference type="KEGG" id="acz:Acaty_c0151"/>
<proteinExistence type="predicted"/>
<dbReference type="PANTHER" id="PTHR38733">
    <property type="entry name" value="PROTEIN MCRC"/>
    <property type="match status" value="1"/>
</dbReference>
<dbReference type="InterPro" id="IPR019292">
    <property type="entry name" value="McrC"/>
</dbReference>
<sequence length="441" mass="49099">MKRLLRCEEWSKLRVGPGLELESLEELTSIVAGWKYSTGEDPDAYFDILPGALVPKFWTGTLETELLVLEVAPIGAKQLEPELRSNLDGSLSAMLATALSAQSMTAGLASISADGSRHDALMEMFCDELQLARRRQVIRRYASTSDSLPSPRGRISFPGQCYESIRRPGRFASAWVALTEDVPENRIFKEVLLRYRPRCSARIRGRIDLCLSELDSVDASGDHRLEWAKVRADRLPPIYHSLLRQSKALLDEEGAGVFAGDKLATAEIVFTSRLFEQFVAKELSWISPAAGLVSKAQDRGTFTCSRGDGKGVFELIPDVRLIDDRGKTALIVDTKWKSLDMRKRHLGISREDIYQVLTYGSRFNCADVVLLYPDVTNETGKTGYYQKFESILGARKYSVHVLKIPLLAPTLMVARDLLRKLITEKGLPVTNSIAQASALIT</sequence>
<protein>
    <submittedName>
        <fullName evidence="1">McrBC 5-methylcytosine restriction system component</fullName>
    </submittedName>
</protein>
<evidence type="ECO:0000313" key="2">
    <source>
        <dbReference type="Proteomes" id="UP000005522"/>
    </source>
</evidence>
<reference evidence="1 2" key="1">
    <citation type="journal article" date="2009" name="J. Bacteriol.">
        <title>Draft genome sequence of the extremely acidophilic bacterium Acidithiobacillus caldus ATCC 51756 reveals metabolic versatility in the genus Acidithiobacillus.</title>
        <authorList>
            <person name="Valdes J."/>
            <person name="Quatrini R."/>
            <person name="Hallberg K."/>
            <person name="Dopson M."/>
            <person name="Valenzuela P.D."/>
            <person name="Holmes D.S."/>
        </authorList>
    </citation>
    <scope>NUCLEOTIDE SEQUENCE [LARGE SCALE GENOMIC DNA]</scope>
    <source>
        <strain evidence="2">ATCC 51756 / DSM 8584 / KU</strain>
    </source>
</reference>
<organism evidence="1 2">
    <name type="scientific">Acidithiobacillus caldus (strain ATCC 51756 / DSM 8584 / KU)</name>
    <dbReference type="NCBI Taxonomy" id="637389"/>
    <lineage>
        <taxon>Bacteria</taxon>
        <taxon>Pseudomonadati</taxon>
        <taxon>Pseudomonadota</taxon>
        <taxon>Acidithiobacillia</taxon>
        <taxon>Acidithiobacillales</taxon>
        <taxon>Acidithiobacillaceae</taxon>
        <taxon>Acidithiobacillus</taxon>
    </lineage>
</organism>